<dbReference type="Proteomes" id="UP000244128">
    <property type="component" value="Unassembled WGS sequence"/>
</dbReference>
<comment type="caution">
    <text evidence="2">The sequence shown here is derived from an EMBL/GenBank/DDBJ whole genome shotgun (WGS) entry which is preliminary data.</text>
</comment>
<evidence type="ECO:0000313" key="2">
    <source>
        <dbReference type="EMBL" id="PTQ78373.1"/>
    </source>
</evidence>
<dbReference type="AlphaFoldDB" id="A0A2T5I3H0"/>
<gene>
    <name evidence="2" type="ORF">C8R26_103135</name>
</gene>
<organism evidence="2 3">
    <name type="scientific">Nitrosomonas oligotropha</name>
    <dbReference type="NCBI Taxonomy" id="42354"/>
    <lineage>
        <taxon>Bacteria</taxon>
        <taxon>Pseudomonadati</taxon>
        <taxon>Pseudomonadota</taxon>
        <taxon>Betaproteobacteria</taxon>
        <taxon>Nitrosomonadales</taxon>
        <taxon>Nitrosomonadaceae</taxon>
        <taxon>Nitrosomonas</taxon>
    </lineage>
</organism>
<dbReference type="Pfam" id="PF13751">
    <property type="entry name" value="DDE_Tnp_1_6"/>
    <property type="match status" value="1"/>
</dbReference>
<dbReference type="RefSeq" id="WP_181258383.1">
    <property type="nucleotide sequence ID" value="NZ_QAOI01000003.1"/>
</dbReference>
<protein>
    <submittedName>
        <fullName evidence="2">DDE family transposase</fullName>
    </submittedName>
</protein>
<proteinExistence type="predicted"/>
<dbReference type="InterPro" id="IPR025668">
    <property type="entry name" value="Tnp_DDE_dom"/>
</dbReference>
<sequence length="72" mass="8611">MTKRQLQRNRLITKARYVVERTFGSQARWFNAKILRYRGLAKAHAWHTLLAMAYNLKKLPKLFADHRIITQT</sequence>
<dbReference type="EMBL" id="QAOI01000003">
    <property type="protein sequence ID" value="PTQ78373.1"/>
    <property type="molecule type" value="Genomic_DNA"/>
</dbReference>
<name>A0A2T5I3H0_9PROT</name>
<feature type="domain" description="Transposase DDE" evidence="1">
    <location>
        <begin position="11"/>
        <end position="59"/>
    </location>
</feature>
<evidence type="ECO:0000313" key="3">
    <source>
        <dbReference type="Proteomes" id="UP000244128"/>
    </source>
</evidence>
<accession>A0A2T5I3H0</accession>
<reference evidence="2 3" key="1">
    <citation type="submission" date="2018-04" db="EMBL/GenBank/DDBJ databases">
        <title>Active sludge and wastewater microbial communities from Klosterneuburg, Austria.</title>
        <authorList>
            <person name="Wagner M."/>
        </authorList>
    </citation>
    <scope>NUCLEOTIDE SEQUENCE [LARGE SCALE GENOMIC DNA]</scope>
    <source>
        <strain evidence="2 3">Nm49</strain>
    </source>
</reference>
<evidence type="ECO:0000259" key="1">
    <source>
        <dbReference type="Pfam" id="PF13751"/>
    </source>
</evidence>